<evidence type="ECO:0000256" key="4">
    <source>
        <dbReference type="ARBA" id="ARBA00022993"/>
    </source>
</evidence>
<dbReference type="HAMAP" id="MF_00376">
    <property type="entry name" value="Dephospho_CoA_kinase"/>
    <property type="match status" value="1"/>
</dbReference>
<name>A0ABQ2WIC1_9ALTE</name>
<comment type="similarity">
    <text evidence="1 5">Belongs to the CoaE family.</text>
</comment>
<keyword evidence="3 5" id="KW-0067">ATP-binding</keyword>
<evidence type="ECO:0000313" key="7">
    <source>
        <dbReference type="EMBL" id="GGW55371.1"/>
    </source>
</evidence>
<comment type="catalytic activity">
    <reaction evidence="5">
        <text>3'-dephospho-CoA + ATP = ADP + CoA + H(+)</text>
        <dbReference type="Rhea" id="RHEA:18245"/>
        <dbReference type="ChEBI" id="CHEBI:15378"/>
        <dbReference type="ChEBI" id="CHEBI:30616"/>
        <dbReference type="ChEBI" id="CHEBI:57287"/>
        <dbReference type="ChEBI" id="CHEBI:57328"/>
        <dbReference type="ChEBI" id="CHEBI:456216"/>
        <dbReference type="EC" id="2.7.1.24"/>
    </reaction>
</comment>
<dbReference type="EMBL" id="BMYR01000003">
    <property type="protein sequence ID" value="GGW55371.1"/>
    <property type="molecule type" value="Genomic_DNA"/>
</dbReference>
<evidence type="ECO:0000256" key="6">
    <source>
        <dbReference type="NCBIfam" id="TIGR00152"/>
    </source>
</evidence>
<evidence type="ECO:0000313" key="8">
    <source>
        <dbReference type="Proteomes" id="UP000634667"/>
    </source>
</evidence>
<dbReference type="RefSeq" id="WP_189481020.1">
    <property type="nucleotide sequence ID" value="NZ_BMYR01000003.1"/>
</dbReference>
<reference evidence="8" key="1">
    <citation type="journal article" date="2019" name="Int. J. Syst. Evol. Microbiol.">
        <title>The Global Catalogue of Microorganisms (GCM) 10K type strain sequencing project: providing services to taxonomists for standard genome sequencing and annotation.</title>
        <authorList>
            <consortium name="The Broad Institute Genomics Platform"/>
            <consortium name="The Broad Institute Genome Sequencing Center for Infectious Disease"/>
            <person name="Wu L."/>
            <person name="Ma J."/>
        </authorList>
    </citation>
    <scope>NUCLEOTIDE SEQUENCE [LARGE SCALE GENOMIC DNA]</scope>
    <source>
        <strain evidence="8">KCTC 23723</strain>
    </source>
</reference>
<proteinExistence type="inferred from homology"/>
<evidence type="ECO:0000256" key="2">
    <source>
        <dbReference type="ARBA" id="ARBA00022741"/>
    </source>
</evidence>
<dbReference type="InterPro" id="IPR027417">
    <property type="entry name" value="P-loop_NTPase"/>
</dbReference>
<organism evidence="7 8">
    <name type="scientific">Alishewanella tabrizica</name>
    <dbReference type="NCBI Taxonomy" id="671278"/>
    <lineage>
        <taxon>Bacteria</taxon>
        <taxon>Pseudomonadati</taxon>
        <taxon>Pseudomonadota</taxon>
        <taxon>Gammaproteobacteria</taxon>
        <taxon>Alteromonadales</taxon>
        <taxon>Alteromonadaceae</taxon>
        <taxon>Alishewanella</taxon>
    </lineage>
</organism>
<gene>
    <name evidence="5 7" type="primary">coaE</name>
    <name evidence="7" type="ORF">GCM10008111_09330</name>
</gene>
<dbReference type="PANTHER" id="PTHR10695">
    <property type="entry name" value="DEPHOSPHO-COA KINASE-RELATED"/>
    <property type="match status" value="1"/>
</dbReference>
<dbReference type="PANTHER" id="PTHR10695:SF46">
    <property type="entry name" value="BIFUNCTIONAL COENZYME A SYNTHASE-RELATED"/>
    <property type="match status" value="1"/>
</dbReference>
<keyword evidence="8" id="KW-1185">Reference proteome</keyword>
<comment type="subcellular location">
    <subcellularLocation>
        <location evidence="5">Cytoplasm</location>
    </subcellularLocation>
</comment>
<dbReference type="SUPFAM" id="SSF52540">
    <property type="entry name" value="P-loop containing nucleoside triphosphate hydrolases"/>
    <property type="match status" value="1"/>
</dbReference>
<sequence length="212" mass="23012">MHDSAPPLTKTSLLIGLTGGIGSGKSTVAEGFKTLGANYIDADIVAREVVALGTPCLASIAAQFGPTILQQDGTLNRAALRQIIFQDNTAKEWLEALLHPAIRQALLQQLAASQTPYTLLVAPLLFENGLDKLVQRTVVVDVAEETQLARATKRDSSSQSQIKAIMDAQMTRFQRRQRADEIIDNNGDATQLFAQIKVLHDKFLELAAKLAH</sequence>
<dbReference type="PROSITE" id="PS51219">
    <property type="entry name" value="DPCK"/>
    <property type="match status" value="1"/>
</dbReference>
<evidence type="ECO:0000256" key="3">
    <source>
        <dbReference type="ARBA" id="ARBA00022840"/>
    </source>
</evidence>
<dbReference type="InterPro" id="IPR001977">
    <property type="entry name" value="Depp_CoAkinase"/>
</dbReference>
<comment type="pathway">
    <text evidence="5">Cofactor biosynthesis; coenzyme A biosynthesis; CoA from (R)-pantothenate: step 5/5.</text>
</comment>
<protein>
    <recommendedName>
        <fullName evidence="5 6">Dephospho-CoA kinase</fullName>
        <ecNumber evidence="5 6">2.7.1.24</ecNumber>
    </recommendedName>
    <alternativeName>
        <fullName evidence="5">Dephosphocoenzyme A kinase</fullName>
    </alternativeName>
</protein>
<dbReference type="EC" id="2.7.1.24" evidence="5 6"/>
<keyword evidence="5" id="KW-0808">Transferase</keyword>
<feature type="binding site" evidence="5">
    <location>
        <begin position="22"/>
        <end position="27"/>
    </location>
    <ligand>
        <name>ATP</name>
        <dbReference type="ChEBI" id="CHEBI:30616"/>
    </ligand>
</feature>
<keyword evidence="4 5" id="KW-0173">Coenzyme A biosynthesis</keyword>
<dbReference type="GO" id="GO:0016301">
    <property type="term" value="F:kinase activity"/>
    <property type="evidence" value="ECO:0007669"/>
    <property type="project" value="UniProtKB-KW"/>
</dbReference>
<dbReference type="Pfam" id="PF01121">
    <property type="entry name" value="CoaE"/>
    <property type="match status" value="1"/>
</dbReference>
<dbReference type="CDD" id="cd02022">
    <property type="entry name" value="DPCK"/>
    <property type="match status" value="1"/>
</dbReference>
<evidence type="ECO:0000256" key="1">
    <source>
        <dbReference type="ARBA" id="ARBA00009018"/>
    </source>
</evidence>
<keyword evidence="2 5" id="KW-0547">Nucleotide-binding</keyword>
<keyword evidence="5 7" id="KW-0418">Kinase</keyword>
<comment type="function">
    <text evidence="5">Catalyzes the phosphorylation of the 3'-hydroxyl group of dephosphocoenzyme A to form coenzyme A.</text>
</comment>
<dbReference type="Proteomes" id="UP000634667">
    <property type="component" value="Unassembled WGS sequence"/>
</dbReference>
<comment type="caution">
    <text evidence="7">The sequence shown here is derived from an EMBL/GenBank/DDBJ whole genome shotgun (WGS) entry which is preliminary data.</text>
</comment>
<dbReference type="NCBIfam" id="TIGR00152">
    <property type="entry name" value="dephospho-CoA kinase"/>
    <property type="match status" value="1"/>
</dbReference>
<accession>A0ABQ2WIC1</accession>
<dbReference type="Gene3D" id="3.40.50.300">
    <property type="entry name" value="P-loop containing nucleotide triphosphate hydrolases"/>
    <property type="match status" value="1"/>
</dbReference>
<evidence type="ECO:0000256" key="5">
    <source>
        <dbReference type="HAMAP-Rule" id="MF_00376"/>
    </source>
</evidence>
<keyword evidence="5" id="KW-0963">Cytoplasm</keyword>